<feature type="compositionally biased region" description="Basic and acidic residues" evidence="1">
    <location>
        <begin position="284"/>
        <end position="298"/>
    </location>
</feature>
<dbReference type="PANTHER" id="PTHR10963">
    <property type="entry name" value="GLYCOSYL HYDROLASE-RELATED"/>
    <property type="match status" value="1"/>
</dbReference>
<dbReference type="Proteomes" id="UP001363622">
    <property type="component" value="Unassembled WGS sequence"/>
</dbReference>
<dbReference type="InterPro" id="IPR050546">
    <property type="entry name" value="Glycosyl_Hydrlase_16"/>
</dbReference>
<feature type="region of interest" description="Disordered" evidence="1">
    <location>
        <begin position="283"/>
        <end position="339"/>
    </location>
</feature>
<keyword evidence="2" id="KW-0472">Membrane</keyword>
<evidence type="ECO:0000256" key="3">
    <source>
        <dbReference type="SAM" id="SignalP"/>
    </source>
</evidence>
<dbReference type="PANTHER" id="PTHR10963:SF68">
    <property type="entry name" value="GLYCOSIDASE CRH1-RELATED"/>
    <property type="match status" value="1"/>
</dbReference>
<name>A0ABR1KSX5_9PEZI</name>
<evidence type="ECO:0000313" key="6">
    <source>
        <dbReference type="Proteomes" id="UP001363622"/>
    </source>
</evidence>
<reference evidence="5 6" key="1">
    <citation type="submission" date="2024-04" db="EMBL/GenBank/DDBJ databases">
        <title>Phyllosticta paracitricarpa is synonymous to the EU quarantine fungus P. citricarpa based on phylogenomic analyses.</title>
        <authorList>
            <consortium name="Lawrence Berkeley National Laboratory"/>
            <person name="Van Ingen-Buijs V.A."/>
            <person name="Van Westerhoven A.C."/>
            <person name="Haridas S."/>
            <person name="Skiadas P."/>
            <person name="Martin F."/>
            <person name="Groenewald J.Z."/>
            <person name="Crous P.W."/>
            <person name="Seidl M.F."/>
        </authorList>
    </citation>
    <scope>NUCLEOTIDE SEQUENCE [LARGE SCALE GENOMIC DNA]</scope>
    <source>
        <strain evidence="5 6">CBS 123371</strain>
    </source>
</reference>
<protein>
    <submittedName>
        <fullName evidence="5">Concanavalin A-like lectin/glucanase domain-containing protein</fullName>
    </submittedName>
</protein>
<evidence type="ECO:0000259" key="4">
    <source>
        <dbReference type="PROSITE" id="PS51762"/>
    </source>
</evidence>
<feature type="domain" description="GH16" evidence="4">
    <location>
        <begin position="54"/>
        <end position="266"/>
    </location>
</feature>
<sequence length="398" mass="43789">MQRPLFQLAALLGLATLPTLSTAHQLNPPCNPTPPQASPCPVMPGLNDPRRITYDFSQKPTNNNNNNKHGGGSGGVKAWNALSDESGSIVWTGTPDGAEFTLARRGDRPTMELDSYIWYGRVDVEMKAIKGKGAISAITLLSDTGDEINWQMYGDELAFPKINYAGQGVAGTRRDVSAPSISTWDNEPIFHKYSIEWSEDRIAWSLDDVEVRGMTAKDTAGGPAYPHTPSRVRIGAMASGNVNVTALDEPWKMYVRKVMVKNDYHSKYYKFVDRSGWAGNMETLGEHRDGDDPRNKPGDKKKKKKKKKQNINGRPFEVHKIDSVEEQEDPKHKHKIGHKPSAVQNLLPTGIHEFDSPSQLSRPNHGGHTKAPLSLAAGLAVQSGVLLLTLGASLIFMF</sequence>
<dbReference type="Pfam" id="PF00722">
    <property type="entry name" value="Glyco_hydro_16"/>
    <property type="match status" value="1"/>
</dbReference>
<dbReference type="SUPFAM" id="SSF49899">
    <property type="entry name" value="Concanavalin A-like lectins/glucanases"/>
    <property type="match status" value="1"/>
</dbReference>
<evidence type="ECO:0000313" key="5">
    <source>
        <dbReference type="EMBL" id="KAK7520210.1"/>
    </source>
</evidence>
<feature type="transmembrane region" description="Helical" evidence="2">
    <location>
        <begin position="373"/>
        <end position="396"/>
    </location>
</feature>
<comment type="caution">
    <text evidence="5">The sequence shown here is derived from an EMBL/GenBank/DDBJ whole genome shotgun (WGS) entry which is preliminary data.</text>
</comment>
<evidence type="ECO:0000256" key="2">
    <source>
        <dbReference type="SAM" id="Phobius"/>
    </source>
</evidence>
<keyword evidence="3" id="KW-0732">Signal</keyword>
<feature type="compositionally biased region" description="Basic residues" evidence="1">
    <location>
        <begin position="299"/>
        <end position="309"/>
    </location>
</feature>
<keyword evidence="6" id="KW-1185">Reference proteome</keyword>
<keyword evidence="2" id="KW-0812">Transmembrane</keyword>
<feature type="signal peptide" evidence="3">
    <location>
        <begin position="1"/>
        <end position="23"/>
    </location>
</feature>
<proteinExistence type="predicted"/>
<dbReference type="EMBL" id="JBBPHU010000003">
    <property type="protein sequence ID" value="KAK7520210.1"/>
    <property type="molecule type" value="Genomic_DNA"/>
</dbReference>
<dbReference type="Gene3D" id="2.60.120.200">
    <property type="match status" value="1"/>
</dbReference>
<dbReference type="PROSITE" id="PS51762">
    <property type="entry name" value="GH16_2"/>
    <property type="match status" value="1"/>
</dbReference>
<dbReference type="InterPro" id="IPR000757">
    <property type="entry name" value="Beta-glucanase-like"/>
</dbReference>
<dbReference type="InterPro" id="IPR013320">
    <property type="entry name" value="ConA-like_dom_sf"/>
</dbReference>
<accession>A0ABR1KSX5</accession>
<gene>
    <name evidence="5" type="ORF">IWZ03DRAFT_343786</name>
</gene>
<organism evidence="5 6">
    <name type="scientific">Phyllosticta citriasiana</name>
    <dbReference type="NCBI Taxonomy" id="595635"/>
    <lineage>
        <taxon>Eukaryota</taxon>
        <taxon>Fungi</taxon>
        <taxon>Dikarya</taxon>
        <taxon>Ascomycota</taxon>
        <taxon>Pezizomycotina</taxon>
        <taxon>Dothideomycetes</taxon>
        <taxon>Dothideomycetes incertae sedis</taxon>
        <taxon>Botryosphaeriales</taxon>
        <taxon>Phyllostictaceae</taxon>
        <taxon>Phyllosticta</taxon>
    </lineage>
</organism>
<feature type="chain" id="PRO_5047246510" evidence="3">
    <location>
        <begin position="24"/>
        <end position="398"/>
    </location>
</feature>
<keyword evidence="2" id="KW-1133">Transmembrane helix</keyword>
<evidence type="ECO:0000256" key="1">
    <source>
        <dbReference type="SAM" id="MobiDB-lite"/>
    </source>
</evidence>